<sequence length="313" mass="34227">MSEQPEISREYILNTAAGFLIQQLGTRGITATPLTTEEGHILEFETGGSVSMDNLADEMQRLPQQDWQETLHRWLEFSTAVANTNSEPELSSEELSARIRTRIFEKSQLDADGFEYARTFGGDLLQVLCIDHPTHVTTLTQGAAQDLGVPLEELFAQGQRNTNAEPIEEGFEKDGVHFVTGDSMFIASKVADIPALLQQLGVEAPEGLMVAVPNRSAILYSRIDPDAGINNLVPIVQTLSALTPEAGFDAPGGMLSRNVYYWLPDGTFEPQLGVPQEALEAAAENDPNLQAPEPGTVFVKPGPRFAERFLTED</sequence>
<gene>
    <name evidence="1" type="ORF">HMPREF2128_04180</name>
</gene>
<proteinExistence type="predicted"/>
<reference evidence="1 2" key="1">
    <citation type="submission" date="2014-07" db="EMBL/GenBank/DDBJ databases">
        <authorList>
            <person name="McCorrison J."/>
            <person name="Sanka R."/>
            <person name="Torralba M."/>
            <person name="Gillis M."/>
            <person name="Haft D.H."/>
            <person name="Methe B."/>
            <person name="Sutton G."/>
            <person name="Nelson K.E."/>
        </authorList>
    </citation>
    <scope>NUCLEOTIDE SEQUENCE [LARGE SCALE GENOMIC DNA]</scope>
    <source>
        <strain evidence="1 2">DNF00011</strain>
    </source>
</reference>
<accession>A0A095YEU8</accession>
<dbReference type="AlphaFoldDB" id="A0A095YEU8"/>
<evidence type="ECO:0000313" key="1">
    <source>
        <dbReference type="EMBL" id="KGF20646.1"/>
    </source>
</evidence>
<dbReference type="Proteomes" id="UP000053528">
    <property type="component" value="Unassembled WGS sequence"/>
</dbReference>
<dbReference type="RefSeq" id="WP_035755414.1">
    <property type="nucleotide sequence ID" value="NZ_JRNH01000012.1"/>
</dbReference>
<protein>
    <submittedName>
        <fullName evidence="1">Uncharacterized protein</fullName>
    </submittedName>
</protein>
<name>A0A095YEU8_9MICC</name>
<dbReference type="EMBL" id="JRNH01000012">
    <property type="protein sequence ID" value="KGF20646.1"/>
    <property type="molecule type" value="Genomic_DNA"/>
</dbReference>
<comment type="caution">
    <text evidence="1">The sequence shown here is derived from an EMBL/GenBank/DDBJ whole genome shotgun (WGS) entry which is preliminary data.</text>
</comment>
<organism evidence="1 2">
    <name type="scientific">Pseudoglutamicibacter albus DNF00011</name>
    <dbReference type="NCBI Taxonomy" id="1401063"/>
    <lineage>
        <taxon>Bacteria</taxon>
        <taxon>Bacillati</taxon>
        <taxon>Actinomycetota</taxon>
        <taxon>Actinomycetes</taxon>
        <taxon>Micrococcales</taxon>
        <taxon>Micrococcaceae</taxon>
        <taxon>Pseudoglutamicibacter</taxon>
    </lineage>
</organism>
<evidence type="ECO:0000313" key="2">
    <source>
        <dbReference type="Proteomes" id="UP000053528"/>
    </source>
</evidence>